<sequence length="521" mass="58271">MSGSAKPVRISARFPCLLFLAISAWASIASATEPSLVVGESTRLQLSHGLPVNTSTGSKPGTSVVCERVHIRGLPRLKNLGKISHVVKVNVLQRDPSIRTSKTEVCFHRNVSLGIGMCPQGLWEKVVKGSWVRSMSPFDHRILDIRTAGSSLEPFEVSIEEEFYLYRIICLILGIVLMSLASPLSKSLVFYYGGAMSIGVILVILIILFQGMKLLPTGRRNSLAIFMYSSVVGLGSFLLRYLPGLLRTILTEIGISEDMYNPLAIFLLAFLVLTGAWMGFWAVRKLVLTEDGSIDISTSHFVAWSIRILAAVMILQSSADPLLAAEALISGIMISSSLRRIFRFIRRLYKYDFTILELNDYLPSSGIQDLLPFHPLRNSVKSPKRNRRRSQVPDFSAFEDSHDKYTYKVQSDEDPIFLAPRTKNFTLASCKSAERGFSRTSPFQQSDSELYPSTFHTTPEKKIFSKAEWKNFTRHSTEKAMEELVSSPDFSKWLIGNAERITVNPNTSGVDKRRIEQVGID</sequence>
<keyword evidence="4 9" id="KW-0732">Signal</keyword>
<keyword evidence="5 8" id="KW-1133">Transmembrane helix</keyword>
<keyword evidence="6 8" id="KW-0472">Membrane</keyword>
<dbReference type="PANTHER" id="PTHR31587">
    <property type="entry name" value="TRANSMEMBRANE PROTEIN (DUF2215)"/>
    <property type="match status" value="1"/>
</dbReference>
<dbReference type="PANTHER" id="PTHR31587:SF4">
    <property type="entry name" value="TRANSMEMBRANE PROTEIN (DUF2215)"/>
    <property type="match status" value="1"/>
</dbReference>
<evidence type="ECO:0000256" key="7">
    <source>
        <dbReference type="ARBA" id="ARBA00023242"/>
    </source>
</evidence>
<dbReference type="Pfam" id="PF10225">
    <property type="entry name" value="NEMP"/>
    <property type="match status" value="1"/>
</dbReference>
<accession>A0A8J4RKK9</accession>
<evidence type="ECO:0000256" key="5">
    <source>
        <dbReference type="ARBA" id="ARBA00022989"/>
    </source>
</evidence>
<feature type="transmembrane region" description="Helical" evidence="8">
    <location>
        <begin position="263"/>
        <end position="283"/>
    </location>
</feature>
<evidence type="ECO:0000256" key="2">
    <source>
        <dbReference type="ARBA" id="ARBA00005748"/>
    </source>
</evidence>
<evidence type="ECO:0000256" key="8">
    <source>
        <dbReference type="SAM" id="Phobius"/>
    </source>
</evidence>
<organism evidence="10 11">
    <name type="scientific">Castanea mollissima</name>
    <name type="common">Chinese chestnut</name>
    <dbReference type="NCBI Taxonomy" id="60419"/>
    <lineage>
        <taxon>Eukaryota</taxon>
        <taxon>Viridiplantae</taxon>
        <taxon>Streptophyta</taxon>
        <taxon>Embryophyta</taxon>
        <taxon>Tracheophyta</taxon>
        <taxon>Spermatophyta</taxon>
        <taxon>Magnoliopsida</taxon>
        <taxon>eudicotyledons</taxon>
        <taxon>Gunneridae</taxon>
        <taxon>Pentapetalae</taxon>
        <taxon>rosids</taxon>
        <taxon>fabids</taxon>
        <taxon>Fagales</taxon>
        <taxon>Fagaceae</taxon>
        <taxon>Castanea</taxon>
    </lineage>
</organism>
<protein>
    <recommendedName>
        <fullName evidence="12">Nuclear envelope integral membrane protein 1</fullName>
    </recommendedName>
</protein>
<dbReference type="AlphaFoldDB" id="A0A8J4RKK9"/>
<evidence type="ECO:0000313" key="10">
    <source>
        <dbReference type="EMBL" id="KAF3970359.1"/>
    </source>
</evidence>
<evidence type="ECO:0000256" key="9">
    <source>
        <dbReference type="SAM" id="SignalP"/>
    </source>
</evidence>
<comment type="caution">
    <text evidence="10">The sequence shown here is derived from an EMBL/GenBank/DDBJ whole genome shotgun (WGS) entry which is preliminary data.</text>
</comment>
<keyword evidence="11" id="KW-1185">Reference proteome</keyword>
<feature type="chain" id="PRO_5035180084" description="Nuclear envelope integral membrane protein 1" evidence="9">
    <location>
        <begin position="32"/>
        <end position="521"/>
    </location>
</feature>
<dbReference type="EMBL" id="JRKL02000541">
    <property type="protein sequence ID" value="KAF3970359.1"/>
    <property type="molecule type" value="Genomic_DNA"/>
</dbReference>
<feature type="transmembrane region" description="Helical" evidence="8">
    <location>
        <begin position="163"/>
        <end position="181"/>
    </location>
</feature>
<dbReference type="Proteomes" id="UP000737018">
    <property type="component" value="Unassembled WGS sequence"/>
</dbReference>
<evidence type="ECO:0000256" key="4">
    <source>
        <dbReference type="ARBA" id="ARBA00022729"/>
    </source>
</evidence>
<dbReference type="OrthoDB" id="1890267at2759"/>
<feature type="transmembrane region" description="Helical" evidence="8">
    <location>
        <begin position="188"/>
        <end position="211"/>
    </location>
</feature>
<keyword evidence="3 8" id="KW-0812">Transmembrane</keyword>
<feature type="signal peptide" evidence="9">
    <location>
        <begin position="1"/>
        <end position="31"/>
    </location>
</feature>
<dbReference type="GO" id="GO:0005637">
    <property type="term" value="C:nuclear inner membrane"/>
    <property type="evidence" value="ECO:0007669"/>
    <property type="project" value="UniProtKB-SubCell"/>
</dbReference>
<evidence type="ECO:0000313" key="11">
    <source>
        <dbReference type="Proteomes" id="UP000737018"/>
    </source>
</evidence>
<gene>
    <name evidence="10" type="ORF">CMV_005939</name>
</gene>
<evidence type="ECO:0000256" key="6">
    <source>
        <dbReference type="ARBA" id="ARBA00023136"/>
    </source>
</evidence>
<comment type="subcellular location">
    <subcellularLocation>
        <location evidence="1">Nucleus inner membrane</location>
        <topology evidence="1">Multi-pass membrane protein</topology>
        <orientation evidence="1">Nucleoplasmic side</orientation>
    </subcellularLocation>
</comment>
<reference evidence="10" key="1">
    <citation type="submission" date="2020-03" db="EMBL/GenBank/DDBJ databases">
        <title>Castanea mollissima Vanexum genome sequencing.</title>
        <authorList>
            <person name="Staton M."/>
        </authorList>
    </citation>
    <scope>NUCLEOTIDE SEQUENCE</scope>
    <source>
        <tissue evidence="10">Leaf</tissue>
    </source>
</reference>
<comment type="similarity">
    <text evidence="2">Belongs to the NEMP family.</text>
</comment>
<evidence type="ECO:0000256" key="3">
    <source>
        <dbReference type="ARBA" id="ARBA00022692"/>
    </source>
</evidence>
<feature type="transmembrane region" description="Helical" evidence="8">
    <location>
        <begin position="223"/>
        <end position="242"/>
    </location>
</feature>
<keyword evidence="7" id="KW-0539">Nucleus</keyword>
<evidence type="ECO:0000256" key="1">
    <source>
        <dbReference type="ARBA" id="ARBA00004575"/>
    </source>
</evidence>
<proteinExistence type="inferred from homology"/>
<evidence type="ECO:0008006" key="12">
    <source>
        <dbReference type="Google" id="ProtNLM"/>
    </source>
</evidence>
<dbReference type="InterPro" id="IPR019358">
    <property type="entry name" value="NEMP_fam"/>
</dbReference>
<name>A0A8J4RKK9_9ROSI</name>